<keyword evidence="10" id="KW-1185">Reference proteome</keyword>
<organism evidence="9 10">
    <name type="scientific">Paratractidigestivibacter faecalis</name>
    <dbReference type="NCBI Taxonomy" id="2292441"/>
    <lineage>
        <taxon>Bacteria</taxon>
        <taxon>Bacillati</taxon>
        <taxon>Actinomycetota</taxon>
        <taxon>Coriobacteriia</taxon>
        <taxon>Coriobacteriales</taxon>
        <taxon>Atopobiaceae</taxon>
        <taxon>Paratractidigestivibacter</taxon>
    </lineage>
</organism>
<dbReference type="Proteomes" id="UP001478817">
    <property type="component" value="Unassembled WGS sequence"/>
</dbReference>
<evidence type="ECO:0000256" key="3">
    <source>
        <dbReference type="ARBA" id="ARBA00022884"/>
    </source>
</evidence>
<name>A0ABV1IGH2_9ACTN</name>
<protein>
    <recommendedName>
        <fullName evidence="6">Transcription antitermination protein NusB</fullName>
    </recommendedName>
    <alternativeName>
        <fullName evidence="6">Antitermination factor NusB</fullName>
    </alternativeName>
</protein>
<dbReference type="PANTHER" id="PTHR11078:SF3">
    <property type="entry name" value="ANTITERMINATION NUSB DOMAIN-CONTAINING PROTEIN"/>
    <property type="match status" value="1"/>
</dbReference>
<comment type="similarity">
    <text evidence="1 6">Belongs to the NusB family.</text>
</comment>
<dbReference type="InterPro" id="IPR011605">
    <property type="entry name" value="NusB_fam"/>
</dbReference>
<keyword evidence="5 6" id="KW-0804">Transcription</keyword>
<keyword evidence="3 6" id="KW-0694">RNA-binding</keyword>
<dbReference type="NCBIfam" id="TIGR01951">
    <property type="entry name" value="nusB"/>
    <property type="match status" value="1"/>
</dbReference>
<evidence type="ECO:0000313" key="9">
    <source>
        <dbReference type="EMBL" id="MEQ2638008.1"/>
    </source>
</evidence>
<gene>
    <name evidence="6 9" type="primary">nusB</name>
    <name evidence="9" type="ORF">AAAT05_06615</name>
</gene>
<keyword evidence="2 6" id="KW-0889">Transcription antitermination</keyword>
<accession>A0ABV1IGH2</accession>
<keyword evidence="4 6" id="KW-0805">Transcription regulation</keyword>
<dbReference type="InterPro" id="IPR035926">
    <property type="entry name" value="NusB-like_sf"/>
</dbReference>
<reference evidence="9 10" key="1">
    <citation type="submission" date="2024-04" db="EMBL/GenBank/DDBJ databases">
        <title>Human intestinal bacterial collection.</title>
        <authorList>
            <person name="Pauvert C."/>
            <person name="Hitch T.C.A."/>
            <person name="Clavel T."/>
        </authorList>
    </citation>
    <scope>NUCLEOTIDE SEQUENCE [LARGE SCALE GENOMIC DNA]</scope>
    <source>
        <strain evidence="9 10">CLA-AA-H197</strain>
    </source>
</reference>
<feature type="compositionally biased region" description="Basic and acidic residues" evidence="7">
    <location>
        <begin position="217"/>
        <end position="228"/>
    </location>
</feature>
<feature type="domain" description="NusB/RsmB/TIM44" evidence="8">
    <location>
        <begin position="11"/>
        <end position="132"/>
    </location>
</feature>
<dbReference type="PANTHER" id="PTHR11078">
    <property type="entry name" value="N UTILIZATION SUBSTANCE PROTEIN B-RELATED"/>
    <property type="match status" value="1"/>
</dbReference>
<dbReference type="Gene3D" id="1.10.940.10">
    <property type="entry name" value="NusB-like"/>
    <property type="match status" value="1"/>
</dbReference>
<dbReference type="RefSeq" id="WP_349182592.1">
    <property type="nucleotide sequence ID" value="NZ_JBBNGS010000011.1"/>
</dbReference>
<evidence type="ECO:0000259" key="8">
    <source>
        <dbReference type="Pfam" id="PF01029"/>
    </source>
</evidence>
<evidence type="ECO:0000313" key="10">
    <source>
        <dbReference type="Proteomes" id="UP001478817"/>
    </source>
</evidence>
<dbReference type="SUPFAM" id="SSF48013">
    <property type="entry name" value="NusB-like"/>
    <property type="match status" value="1"/>
</dbReference>
<evidence type="ECO:0000256" key="6">
    <source>
        <dbReference type="HAMAP-Rule" id="MF_00073"/>
    </source>
</evidence>
<evidence type="ECO:0000256" key="2">
    <source>
        <dbReference type="ARBA" id="ARBA00022814"/>
    </source>
</evidence>
<dbReference type="Pfam" id="PF01029">
    <property type="entry name" value="NusB"/>
    <property type="match status" value="1"/>
</dbReference>
<dbReference type="HAMAP" id="MF_00073">
    <property type="entry name" value="NusB"/>
    <property type="match status" value="1"/>
</dbReference>
<evidence type="ECO:0000256" key="4">
    <source>
        <dbReference type="ARBA" id="ARBA00023015"/>
    </source>
</evidence>
<feature type="region of interest" description="Disordered" evidence="7">
    <location>
        <begin position="217"/>
        <end position="256"/>
    </location>
</feature>
<dbReference type="EMBL" id="JBBNGS010000011">
    <property type="protein sequence ID" value="MEQ2638008.1"/>
    <property type="molecule type" value="Genomic_DNA"/>
</dbReference>
<comment type="caution">
    <text evidence="9">The sequence shown here is derived from an EMBL/GenBank/DDBJ whole genome shotgun (WGS) entry which is preliminary data.</text>
</comment>
<sequence length="256" mass="28609">MSIHFGGRTLARSQAFQLLFQAEANHLTVEEVLGKDYVIEKGPLDEFARQLALGADAARHDLDAVIASRSVTWTLRRMPSMDRNLLRLAIYEMLFVDEVEIPVTINESVELAKAYGTDDSSRFVNGILGRVADDVEAGLDVIAHAHEVLAERGEDEADLMAEPTVAEPAPVAAEAEVFEPVSDEEYDDYEGGYEDDYAYEDDNDGYWELAHRTRRERDQAAPVEHKPFGSDMAPQEGELTGVFIRREETDDDGEGW</sequence>
<dbReference type="InterPro" id="IPR006027">
    <property type="entry name" value="NusB_RsmB_TIM44"/>
</dbReference>
<evidence type="ECO:0000256" key="5">
    <source>
        <dbReference type="ARBA" id="ARBA00023163"/>
    </source>
</evidence>
<evidence type="ECO:0000256" key="1">
    <source>
        <dbReference type="ARBA" id="ARBA00005952"/>
    </source>
</evidence>
<proteinExistence type="inferred from homology"/>
<evidence type="ECO:0000256" key="7">
    <source>
        <dbReference type="SAM" id="MobiDB-lite"/>
    </source>
</evidence>
<comment type="function">
    <text evidence="6">Involved in transcription antitermination. Required for transcription of ribosomal RNA (rRNA) genes. Binds specifically to the boxA antiterminator sequence of the ribosomal RNA (rrn) operons.</text>
</comment>